<gene>
    <name evidence="2" type="ORF">PGT21_024911</name>
</gene>
<accession>A0A5B0PK51</accession>
<comment type="caution">
    <text evidence="2">The sequence shown here is derived from an EMBL/GenBank/DDBJ whole genome shotgun (WGS) entry which is preliminary data.</text>
</comment>
<evidence type="ECO:0000256" key="1">
    <source>
        <dbReference type="SAM" id="MobiDB-lite"/>
    </source>
</evidence>
<dbReference type="Proteomes" id="UP000324748">
    <property type="component" value="Unassembled WGS sequence"/>
</dbReference>
<name>A0A5B0PK51_PUCGR</name>
<keyword evidence="3" id="KW-1185">Reference proteome</keyword>
<dbReference type="AlphaFoldDB" id="A0A5B0PK51"/>
<organism evidence="2 3">
    <name type="scientific">Puccinia graminis f. sp. tritici</name>
    <dbReference type="NCBI Taxonomy" id="56615"/>
    <lineage>
        <taxon>Eukaryota</taxon>
        <taxon>Fungi</taxon>
        <taxon>Dikarya</taxon>
        <taxon>Basidiomycota</taxon>
        <taxon>Pucciniomycotina</taxon>
        <taxon>Pucciniomycetes</taxon>
        <taxon>Pucciniales</taxon>
        <taxon>Pucciniaceae</taxon>
        <taxon>Puccinia</taxon>
    </lineage>
</organism>
<dbReference type="OrthoDB" id="10615786at2759"/>
<protein>
    <submittedName>
        <fullName evidence="2">Uncharacterized protein</fullName>
    </submittedName>
</protein>
<dbReference type="EMBL" id="VSWC01000053">
    <property type="protein sequence ID" value="KAA1101581.1"/>
    <property type="molecule type" value="Genomic_DNA"/>
</dbReference>
<sequence length="267" mass="30178">MIGDLCMLPEGALLGAGKDVAEIQHASKPIIEIGTSASSVPISPAVTPKWTPTPSIPTWYSDVKKARLLQDEVRRPSASVPNSPLRTITKPGASTPARNPDLPEKKYWLPYKLKNTNRFEEVDRLQPTRVRKLMNKVLFRDRKALNLFKESYPKISGQQGKVDIVQEALDYLFKRDKISDGELNAWTKKLIQIGTQDRRIISEFHSSLFYGLHTLRLKYYNNVQLTQALAQAMKSFTSEFRQSASTPWEKGVCVCLTHGLERPELPS</sequence>
<proteinExistence type="predicted"/>
<feature type="region of interest" description="Disordered" evidence="1">
    <location>
        <begin position="72"/>
        <end position="101"/>
    </location>
</feature>
<evidence type="ECO:0000313" key="3">
    <source>
        <dbReference type="Proteomes" id="UP000324748"/>
    </source>
</evidence>
<reference evidence="2 3" key="1">
    <citation type="submission" date="2019-05" db="EMBL/GenBank/DDBJ databases">
        <title>Emergence of the Ug99 lineage of the wheat stem rust pathogen through somatic hybridization.</title>
        <authorList>
            <person name="Li F."/>
            <person name="Upadhyaya N.M."/>
            <person name="Sperschneider J."/>
            <person name="Matny O."/>
            <person name="Nguyen-Phuc H."/>
            <person name="Mago R."/>
            <person name="Raley C."/>
            <person name="Miller M.E."/>
            <person name="Silverstein K.A.T."/>
            <person name="Henningsen E."/>
            <person name="Hirsch C.D."/>
            <person name="Visser B."/>
            <person name="Pretorius Z.A."/>
            <person name="Steffenson B.J."/>
            <person name="Schwessinger B."/>
            <person name="Dodds P.N."/>
            <person name="Figueroa M."/>
        </authorList>
    </citation>
    <scope>NUCLEOTIDE SEQUENCE [LARGE SCALE GENOMIC DNA]</scope>
    <source>
        <strain evidence="2">21-0</strain>
    </source>
</reference>
<evidence type="ECO:0000313" key="2">
    <source>
        <dbReference type="EMBL" id="KAA1101581.1"/>
    </source>
</evidence>